<reference evidence="2 3" key="1">
    <citation type="submission" date="2020-02" db="EMBL/GenBank/DDBJ databases">
        <authorList>
            <person name="Chen W.-M."/>
        </authorList>
    </citation>
    <scope>NUCLEOTIDE SEQUENCE [LARGE SCALE GENOMIC DNA]</scope>
    <source>
        <strain evidence="2 3">KDG-16</strain>
    </source>
</reference>
<accession>A0ABX0I8G6</accession>
<organism evidence="2 3">
    <name type="scientific">Flavobacterium difficile</name>
    <dbReference type="NCBI Taxonomy" id="2709659"/>
    <lineage>
        <taxon>Bacteria</taxon>
        <taxon>Pseudomonadati</taxon>
        <taxon>Bacteroidota</taxon>
        <taxon>Flavobacteriia</taxon>
        <taxon>Flavobacteriales</taxon>
        <taxon>Flavobacteriaceae</taxon>
        <taxon>Flavobacterium</taxon>
    </lineage>
</organism>
<protein>
    <recommendedName>
        <fullName evidence="4">Secreted protein</fullName>
    </recommendedName>
</protein>
<proteinExistence type="predicted"/>
<dbReference type="Proteomes" id="UP000800984">
    <property type="component" value="Unassembled WGS sequence"/>
</dbReference>
<keyword evidence="1" id="KW-0812">Transmembrane</keyword>
<evidence type="ECO:0000313" key="2">
    <source>
        <dbReference type="EMBL" id="NHM02007.1"/>
    </source>
</evidence>
<keyword evidence="1" id="KW-1133">Transmembrane helix</keyword>
<evidence type="ECO:0000256" key="1">
    <source>
        <dbReference type="SAM" id="Phobius"/>
    </source>
</evidence>
<keyword evidence="1" id="KW-0472">Membrane</keyword>
<gene>
    <name evidence="2" type="ORF">G4D72_07780</name>
</gene>
<evidence type="ECO:0008006" key="4">
    <source>
        <dbReference type="Google" id="ProtNLM"/>
    </source>
</evidence>
<keyword evidence="3" id="KW-1185">Reference proteome</keyword>
<name>A0ABX0I8G6_9FLAO</name>
<comment type="caution">
    <text evidence="2">The sequence shown here is derived from an EMBL/GenBank/DDBJ whole genome shotgun (WGS) entry which is preliminary data.</text>
</comment>
<sequence>MKNLLKIGFIFLFSVVGYFVISTLQQMNVSVLSSPQYSQNGKKEVHTTKPTSVLSCQFNRNIQFHYVAKSKVTKAFYCNNFVKTVIKKKQNKSVLAKSYFFYTLLPIRFKPIDIIFPFHTFW</sequence>
<feature type="transmembrane region" description="Helical" evidence="1">
    <location>
        <begin position="7"/>
        <end position="24"/>
    </location>
</feature>
<dbReference type="RefSeq" id="WP_166077103.1">
    <property type="nucleotide sequence ID" value="NZ_JAAJBT010000004.1"/>
</dbReference>
<evidence type="ECO:0000313" key="3">
    <source>
        <dbReference type="Proteomes" id="UP000800984"/>
    </source>
</evidence>
<dbReference type="EMBL" id="JAAJBT010000004">
    <property type="protein sequence ID" value="NHM02007.1"/>
    <property type="molecule type" value="Genomic_DNA"/>
</dbReference>